<feature type="compositionally biased region" description="Polar residues" evidence="1">
    <location>
        <begin position="1"/>
        <end position="12"/>
    </location>
</feature>
<feature type="non-terminal residue" evidence="2">
    <location>
        <position position="53"/>
    </location>
</feature>
<dbReference type="EMBL" id="LXQA011112389">
    <property type="protein sequence ID" value="MCI85306.1"/>
    <property type="molecule type" value="Genomic_DNA"/>
</dbReference>
<evidence type="ECO:0000313" key="3">
    <source>
        <dbReference type="Proteomes" id="UP000265520"/>
    </source>
</evidence>
<proteinExistence type="predicted"/>
<evidence type="ECO:0000256" key="1">
    <source>
        <dbReference type="SAM" id="MobiDB-lite"/>
    </source>
</evidence>
<dbReference type="Proteomes" id="UP000265520">
    <property type="component" value="Unassembled WGS sequence"/>
</dbReference>
<reference evidence="2 3" key="1">
    <citation type="journal article" date="2018" name="Front. Plant Sci.">
        <title>Red Clover (Trifolium pratense) and Zigzag Clover (T. medium) - A Picture of Genomic Similarities and Differences.</title>
        <authorList>
            <person name="Dluhosova J."/>
            <person name="Istvanek J."/>
            <person name="Nedelnik J."/>
            <person name="Repkova J."/>
        </authorList>
    </citation>
    <scope>NUCLEOTIDE SEQUENCE [LARGE SCALE GENOMIC DNA]</scope>
    <source>
        <strain evidence="3">cv. 10/8</strain>
        <tissue evidence="2">Leaf</tissue>
    </source>
</reference>
<dbReference type="AlphaFoldDB" id="A0A392VAG0"/>
<keyword evidence="3" id="KW-1185">Reference proteome</keyword>
<feature type="region of interest" description="Disordered" evidence="1">
    <location>
        <begin position="1"/>
        <end position="39"/>
    </location>
</feature>
<evidence type="ECO:0000313" key="2">
    <source>
        <dbReference type="EMBL" id="MCI85306.1"/>
    </source>
</evidence>
<comment type="caution">
    <text evidence="2">The sequence shown here is derived from an EMBL/GenBank/DDBJ whole genome shotgun (WGS) entry which is preliminary data.</text>
</comment>
<sequence length="53" mass="6004">MEESRNNASVNRESPVVQTMDESRLVNQVPRRNGDAFTPFTYLSPTLEAMEMG</sequence>
<name>A0A392VAG0_9FABA</name>
<organism evidence="2 3">
    <name type="scientific">Trifolium medium</name>
    <dbReference type="NCBI Taxonomy" id="97028"/>
    <lineage>
        <taxon>Eukaryota</taxon>
        <taxon>Viridiplantae</taxon>
        <taxon>Streptophyta</taxon>
        <taxon>Embryophyta</taxon>
        <taxon>Tracheophyta</taxon>
        <taxon>Spermatophyta</taxon>
        <taxon>Magnoliopsida</taxon>
        <taxon>eudicotyledons</taxon>
        <taxon>Gunneridae</taxon>
        <taxon>Pentapetalae</taxon>
        <taxon>rosids</taxon>
        <taxon>fabids</taxon>
        <taxon>Fabales</taxon>
        <taxon>Fabaceae</taxon>
        <taxon>Papilionoideae</taxon>
        <taxon>50 kb inversion clade</taxon>
        <taxon>NPAAA clade</taxon>
        <taxon>Hologalegina</taxon>
        <taxon>IRL clade</taxon>
        <taxon>Trifolieae</taxon>
        <taxon>Trifolium</taxon>
    </lineage>
</organism>
<protein>
    <submittedName>
        <fullName evidence="2">Lipid phosphate phosphatase 1-like</fullName>
    </submittedName>
</protein>
<accession>A0A392VAG0</accession>